<evidence type="ECO:0000313" key="1">
    <source>
        <dbReference type="EMBL" id="CDP33846.1"/>
    </source>
</evidence>
<dbReference type="AlphaFoldDB" id="A0A060T3T9"/>
<name>A0A060T3T9_BLAAD</name>
<proteinExistence type="predicted"/>
<reference evidence="1" key="2">
    <citation type="submission" date="2014-06" db="EMBL/GenBank/DDBJ databases">
        <title>The complete genome of Blastobotrys (Arxula) adeninivorans LS3 - a yeast of biotechnological interest.</title>
        <authorList>
            <person name="Kunze G."/>
            <person name="Gaillardin C."/>
            <person name="Czernicka M."/>
            <person name="Durrens P."/>
            <person name="Martin T."/>
            <person name="Boer E."/>
            <person name="Gabaldon T."/>
            <person name="Cruz J."/>
            <person name="Talla E."/>
            <person name="Marck C."/>
            <person name="Goffeau A."/>
            <person name="Barbe V."/>
            <person name="Baret P."/>
            <person name="Baronian K."/>
            <person name="Beier S."/>
            <person name="Bleykasten C."/>
            <person name="Bode R."/>
            <person name="Casaregola S."/>
            <person name="Despons L."/>
            <person name="Fairhead C."/>
            <person name="Giersberg M."/>
            <person name="Gierski P."/>
            <person name="Hahnel U."/>
            <person name="Hartmann A."/>
            <person name="Jankowska D."/>
            <person name="Jubin C."/>
            <person name="Jung P."/>
            <person name="Lafontaine I."/>
            <person name="Leh-Louis V."/>
            <person name="Lemaire M."/>
            <person name="Marcet-Houben M."/>
            <person name="Mascher M."/>
            <person name="Morel G."/>
            <person name="Richard G.-F."/>
            <person name="Riechen J."/>
            <person name="Sacerdot C."/>
            <person name="Sarkar A."/>
            <person name="Savel G."/>
            <person name="Schacherer J."/>
            <person name="Sherman D."/>
            <person name="Straub M.-L."/>
            <person name="Stein N."/>
            <person name="Thierry A."/>
            <person name="Trautwein-Schult A."/>
            <person name="Westhof E."/>
            <person name="Worch S."/>
            <person name="Dujon B."/>
            <person name="Souciet J.-L."/>
            <person name="Wincker P."/>
            <person name="Scholz U."/>
            <person name="Neuveglise N."/>
        </authorList>
    </citation>
    <scope>NUCLEOTIDE SEQUENCE</scope>
    <source>
        <strain evidence="1">LS3</strain>
    </source>
</reference>
<protein>
    <submittedName>
        <fullName evidence="1">ARAD1A18832p</fullName>
    </submittedName>
</protein>
<dbReference type="EMBL" id="HG937691">
    <property type="protein sequence ID" value="CDP33846.1"/>
    <property type="molecule type" value="Genomic_DNA"/>
</dbReference>
<organism evidence="1">
    <name type="scientific">Blastobotrys adeninivorans</name>
    <name type="common">Yeast</name>
    <name type="synonym">Arxula adeninivorans</name>
    <dbReference type="NCBI Taxonomy" id="409370"/>
    <lineage>
        <taxon>Eukaryota</taxon>
        <taxon>Fungi</taxon>
        <taxon>Dikarya</taxon>
        <taxon>Ascomycota</taxon>
        <taxon>Saccharomycotina</taxon>
        <taxon>Dipodascomycetes</taxon>
        <taxon>Dipodascales</taxon>
        <taxon>Trichomonascaceae</taxon>
        <taxon>Blastobotrys</taxon>
    </lineage>
</organism>
<accession>A0A060T3T9</accession>
<gene>
    <name evidence="1" type="ORF">GNLVRS02_ARAD1A18832g</name>
</gene>
<sequence>MRSGSEIWLVIDNDVAGRLINRQPSQFGGVCLLYFPTTMPKRGSTAPVCDADWITEPGPLLDVLDQETGAFAGAYNECTGYALIVGLMQDCFDSSVQIMGVQRMLLRGN</sequence>
<reference evidence="1" key="1">
    <citation type="submission" date="2014-02" db="EMBL/GenBank/DDBJ databases">
        <authorList>
            <person name="Genoscope - CEA"/>
        </authorList>
    </citation>
    <scope>NUCLEOTIDE SEQUENCE</scope>
    <source>
        <strain evidence="1">LS3</strain>
    </source>
</reference>